<keyword evidence="4 9" id="KW-0067">ATP-binding</keyword>
<dbReference type="EC" id="5.6.2.4" evidence="7"/>
<dbReference type="CDD" id="cd18807">
    <property type="entry name" value="SF1_C_UvrD"/>
    <property type="match status" value="1"/>
</dbReference>
<evidence type="ECO:0000256" key="4">
    <source>
        <dbReference type="ARBA" id="ARBA00022840"/>
    </source>
</evidence>
<feature type="binding site" evidence="9">
    <location>
        <begin position="301"/>
        <end position="308"/>
    </location>
    <ligand>
        <name>ATP</name>
        <dbReference type="ChEBI" id="CHEBI:30616"/>
    </ligand>
</feature>
<proteinExistence type="predicted"/>
<evidence type="ECO:0000313" key="11">
    <source>
        <dbReference type="EMBL" id="MDH5824198.1"/>
    </source>
</evidence>
<dbReference type="Gene3D" id="3.40.91.30">
    <property type="match status" value="1"/>
</dbReference>
<dbReference type="Proteomes" id="UP001156940">
    <property type="component" value="Unassembled WGS sequence"/>
</dbReference>
<name>A0ABT6JDC1_9GAMM</name>
<comment type="catalytic activity">
    <reaction evidence="6">
        <text>Couples ATP hydrolysis with the unwinding of duplex DNA by translocating in the 3'-5' direction.</text>
        <dbReference type="EC" id="5.6.2.4"/>
    </reaction>
</comment>
<keyword evidence="2 9" id="KW-0378">Hydrolase</keyword>
<accession>A0ABT6JDC1</accession>
<evidence type="ECO:0000256" key="1">
    <source>
        <dbReference type="ARBA" id="ARBA00022741"/>
    </source>
</evidence>
<dbReference type="SUPFAM" id="SSF57783">
    <property type="entry name" value="Zinc beta-ribbon"/>
    <property type="match status" value="1"/>
</dbReference>
<feature type="domain" description="UvrD-like helicase ATP-binding" evidence="10">
    <location>
        <begin position="280"/>
        <end position="746"/>
    </location>
</feature>
<dbReference type="Pfam" id="PF13361">
    <property type="entry name" value="UvrD_C"/>
    <property type="match status" value="1"/>
</dbReference>
<dbReference type="PANTHER" id="PTHR11070:SF63">
    <property type="entry name" value="DNA HELICASE IV"/>
    <property type="match status" value="1"/>
</dbReference>
<evidence type="ECO:0000256" key="5">
    <source>
        <dbReference type="ARBA" id="ARBA00023235"/>
    </source>
</evidence>
<dbReference type="InterPro" id="IPR014017">
    <property type="entry name" value="DNA_helicase_UvrD-like_C"/>
</dbReference>
<evidence type="ECO:0000256" key="2">
    <source>
        <dbReference type="ARBA" id="ARBA00022801"/>
    </source>
</evidence>
<reference evidence="11 12" key="1">
    <citation type="submission" date="2023-04" db="EMBL/GenBank/DDBJ databases">
        <title>Luteimonas endophyticus RD2P54.</title>
        <authorList>
            <person name="Sun J.-Q."/>
        </authorList>
    </citation>
    <scope>NUCLEOTIDE SEQUENCE [LARGE SCALE GENOMIC DNA]</scope>
    <source>
        <strain evidence="11 12">RD2P54</strain>
    </source>
</reference>
<dbReference type="Gene3D" id="3.30.65.10">
    <property type="entry name" value="Bacterial Topoisomerase I, domain 1"/>
    <property type="match status" value="2"/>
</dbReference>
<comment type="caution">
    <text evidence="11">The sequence shown here is derived from an EMBL/GenBank/DDBJ whole genome shotgun (WGS) entry which is preliminary data.</text>
</comment>
<keyword evidence="1 9" id="KW-0547">Nucleotide-binding</keyword>
<comment type="catalytic activity">
    <reaction evidence="8">
        <text>ATP + H2O = ADP + phosphate + H(+)</text>
        <dbReference type="Rhea" id="RHEA:13065"/>
        <dbReference type="ChEBI" id="CHEBI:15377"/>
        <dbReference type="ChEBI" id="CHEBI:15378"/>
        <dbReference type="ChEBI" id="CHEBI:30616"/>
        <dbReference type="ChEBI" id="CHEBI:43474"/>
        <dbReference type="ChEBI" id="CHEBI:456216"/>
        <dbReference type="EC" id="5.6.2.4"/>
    </reaction>
</comment>
<evidence type="ECO:0000256" key="7">
    <source>
        <dbReference type="ARBA" id="ARBA00034808"/>
    </source>
</evidence>
<protein>
    <recommendedName>
        <fullName evidence="7">DNA 3'-5' helicase</fullName>
        <ecNumber evidence="7">5.6.2.4</ecNumber>
    </recommendedName>
</protein>
<dbReference type="EMBL" id="JARXRM010000043">
    <property type="protein sequence ID" value="MDH5824198.1"/>
    <property type="molecule type" value="Genomic_DNA"/>
</dbReference>
<evidence type="ECO:0000256" key="6">
    <source>
        <dbReference type="ARBA" id="ARBA00034617"/>
    </source>
</evidence>
<keyword evidence="3 9" id="KW-0347">Helicase</keyword>
<dbReference type="InterPro" id="IPR027417">
    <property type="entry name" value="P-loop_NTPase"/>
</dbReference>
<keyword evidence="12" id="KW-1185">Reference proteome</keyword>
<evidence type="ECO:0000256" key="3">
    <source>
        <dbReference type="ARBA" id="ARBA00022806"/>
    </source>
</evidence>
<evidence type="ECO:0000256" key="9">
    <source>
        <dbReference type="PROSITE-ProRule" id="PRU00560"/>
    </source>
</evidence>
<dbReference type="PROSITE" id="PS51198">
    <property type="entry name" value="UVRD_HELICASE_ATP_BIND"/>
    <property type="match status" value="1"/>
</dbReference>
<keyword evidence="5" id="KW-0413">Isomerase</keyword>
<evidence type="ECO:0000256" key="8">
    <source>
        <dbReference type="ARBA" id="ARBA00048988"/>
    </source>
</evidence>
<dbReference type="Pfam" id="PF00580">
    <property type="entry name" value="UvrD-helicase"/>
    <property type="match status" value="2"/>
</dbReference>
<dbReference type="InterPro" id="IPR000212">
    <property type="entry name" value="DNA_helicase_UvrD/REP"/>
</dbReference>
<organism evidence="11 12">
    <name type="scientific">Luteimonas endophytica</name>
    <dbReference type="NCBI Taxonomy" id="3042023"/>
    <lineage>
        <taxon>Bacteria</taxon>
        <taxon>Pseudomonadati</taxon>
        <taxon>Pseudomonadota</taxon>
        <taxon>Gammaproteobacteria</taxon>
        <taxon>Lysobacterales</taxon>
        <taxon>Lysobacteraceae</taxon>
        <taxon>Luteimonas</taxon>
    </lineage>
</organism>
<dbReference type="PANTHER" id="PTHR11070">
    <property type="entry name" value="UVRD / RECB / PCRA DNA HELICASE FAMILY MEMBER"/>
    <property type="match status" value="1"/>
</dbReference>
<dbReference type="SUPFAM" id="SSF52540">
    <property type="entry name" value="P-loop containing nucleoside triphosphate hydrolases"/>
    <property type="match status" value="1"/>
</dbReference>
<gene>
    <name evidence="11" type="ORF">QFW77_14550</name>
</gene>
<dbReference type="Pfam" id="PF01396">
    <property type="entry name" value="Zn_ribbon_Top1"/>
    <property type="match status" value="2"/>
</dbReference>
<dbReference type="InterPro" id="IPR014016">
    <property type="entry name" value="UvrD-like_ATP-bd"/>
</dbReference>
<evidence type="ECO:0000259" key="10">
    <source>
        <dbReference type="PROSITE" id="PS51198"/>
    </source>
</evidence>
<sequence>MAWAPSRPGKVLTRSSSWRFALTGSTFTLQRPGEPIVTGHLVDLSQIGLVQGNFWTSCRFVLADDRELVLDGIPNARAVHMQDAVERATARAINASLSPKFLALFTEWFEKSRDLVAPSSSQWADTSKVLAALAANGPPPSPIAGKSLHQVLSHQSFTPPPHIDEELLRGLRSPEEALLAQLERADRALFSVKLRQWALEAEAEATSEGTRWWSQSASKRALQRCPAPHHPVYGWMDVEEADGAKSPLEFLAIQRGRFNASHCEQVQQELNHFFATVEKSPLTPEQIDAVVCFDDHELVIAAAGSGKTSTMVAKAGYALQRGICAPEQILLLAFNTDASTELDERVKARLSLTPGIDKVTAKTFHSFGKEVIRLATGKKPTLAPWMEHSGQDVHQMVDIAETLCASDAEFASAWESFRLVFAQDIGRWDLPDEPEDWDSATGTRGYRTAQGEVVKSKEERTIADWLFYHGINYSYETPYKHPTADIDHRQYLPDFYFPDIDLYYEHFALDARGKAPKHFEAGYEASAKWKRELHVRNGTQLIETTSHELRSGVALNKLITILRERGLKPHLDPTRRPDQKPQIEGRALARSFRTFQQHAKANRLTYADLEQAIERQGKHGFEARLRLYLTIYRRLADEWERRLNAGGYIDFDDMLNQAADLLEAGKFDSPYLVVLADEFQDSSNSRARLLRGLIRSAKGASHLCVVGDDWQAINRFAGADISIMSHFEQWFAEPERRMLTTTFRCPQDLCDASSEFVCANRAQISKKVRTTNQRTGPSILVFSAETKDQLPTLVYEKLKELVRRLSQPGSWPLDRKPTIMLLNRYRQRDRPAGLSHWAAEFSPWIDLSYDTVHKSKGLEADYVFLLNLVEGTMGFPCKIEDDPVLALAMPETDPFPFAEERRLFYVALTRARQEAWLFTTKTTPSQFLVELHKRGKLATPEDEGSWEMPKPCPTCGKGIVVVKDGPYGAFHSCSRFPRCDFKEGLKPNQAGARPCPQCKEGRVVRKTGKFGPFLGCSRYKQGCRWRESLPGRPKGRGGRARR</sequence>
<evidence type="ECO:0000313" key="12">
    <source>
        <dbReference type="Proteomes" id="UP001156940"/>
    </source>
</evidence>
<dbReference type="InterPro" id="IPR013498">
    <property type="entry name" value="Topo_IA_Znf"/>
</dbReference>
<dbReference type="Gene3D" id="3.40.50.300">
    <property type="entry name" value="P-loop containing nucleotide triphosphate hydrolases"/>
    <property type="match status" value="3"/>
</dbReference>